<dbReference type="Pfam" id="PF07993">
    <property type="entry name" value="NAD_binding_4"/>
    <property type="match status" value="1"/>
</dbReference>
<protein>
    <recommendedName>
        <fullName evidence="1">Fatty acyl-CoA reductase</fullName>
        <ecNumber evidence="1">1.2.1.84</ecNumber>
    </recommendedName>
</protein>
<reference evidence="4" key="1">
    <citation type="submission" date="2020-11" db="EMBL/GenBank/DDBJ databases">
        <authorList>
            <person name="Tran Van P."/>
        </authorList>
    </citation>
    <scope>NUCLEOTIDE SEQUENCE</scope>
</reference>
<feature type="region of interest" description="Disordered" evidence="2">
    <location>
        <begin position="114"/>
        <end position="139"/>
    </location>
</feature>
<evidence type="ECO:0000256" key="2">
    <source>
        <dbReference type="SAM" id="MobiDB-lite"/>
    </source>
</evidence>
<dbReference type="PANTHER" id="PTHR11011:SF60">
    <property type="entry name" value="FATTY ACYL-COA REDUCTASE-RELATED"/>
    <property type="match status" value="1"/>
</dbReference>
<dbReference type="GO" id="GO:0102965">
    <property type="term" value="F:alcohol-forming long-chain fatty acyl-CoA reductase activity"/>
    <property type="evidence" value="ECO:0007669"/>
    <property type="project" value="UniProtKB-EC"/>
</dbReference>
<feature type="compositionally biased region" description="Basic and acidic residues" evidence="2">
    <location>
        <begin position="229"/>
        <end position="238"/>
    </location>
</feature>
<dbReference type="GO" id="GO:0005777">
    <property type="term" value="C:peroxisome"/>
    <property type="evidence" value="ECO:0007669"/>
    <property type="project" value="TreeGrafter"/>
</dbReference>
<evidence type="ECO:0000259" key="3">
    <source>
        <dbReference type="Pfam" id="PF07993"/>
    </source>
</evidence>
<dbReference type="InterPro" id="IPR026055">
    <property type="entry name" value="FAR"/>
</dbReference>
<accession>A0A7R9K2I7</accession>
<keyword evidence="1" id="KW-0521">NADP</keyword>
<dbReference type="EC" id="1.2.1.84" evidence="1"/>
<keyword evidence="1" id="KW-0444">Lipid biosynthesis</keyword>
<dbReference type="SUPFAM" id="SSF51735">
    <property type="entry name" value="NAD(P)-binding Rossmann-fold domains"/>
    <property type="match status" value="1"/>
</dbReference>
<name>A0A7R9K2I7_TIMGE</name>
<proteinExistence type="inferred from homology"/>
<feature type="region of interest" description="Disordered" evidence="2">
    <location>
        <begin position="197"/>
        <end position="238"/>
    </location>
</feature>
<comment type="function">
    <text evidence="1">Catalyzes the reduction of fatty acyl-CoA to fatty alcohols.</text>
</comment>
<dbReference type="InterPro" id="IPR013120">
    <property type="entry name" value="FAR_NAD-bd"/>
</dbReference>
<dbReference type="GO" id="GO:0035336">
    <property type="term" value="P:long-chain fatty-acyl-CoA metabolic process"/>
    <property type="evidence" value="ECO:0007669"/>
    <property type="project" value="TreeGrafter"/>
</dbReference>
<evidence type="ECO:0000256" key="1">
    <source>
        <dbReference type="RuleBase" id="RU363097"/>
    </source>
</evidence>
<comment type="catalytic activity">
    <reaction evidence="1">
        <text>a long-chain fatty acyl-CoA + 2 NADPH + 2 H(+) = a long-chain primary fatty alcohol + 2 NADP(+) + CoA</text>
        <dbReference type="Rhea" id="RHEA:52716"/>
        <dbReference type="ChEBI" id="CHEBI:15378"/>
        <dbReference type="ChEBI" id="CHEBI:57287"/>
        <dbReference type="ChEBI" id="CHEBI:57783"/>
        <dbReference type="ChEBI" id="CHEBI:58349"/>
        <dbReference type="ChEBI" id="CHEBI:77396"/>
        <dbReference type="ChEBI" id="CHEBI:83139"/>
        <dbReference type="EC" id="1.2.1.84"/>
    </reaction>
</comment>
<feature type="compositionally biased region" description="Basic and acidic residues" evidence="2">
    <location>
        <begin position="118"/>
        <end position="134"/>
    </location>
</feature>
<dbReference type="InterPro" id="IPR036291">
    <property type="entry name" value="NAD(P)-bd_dom_sf"/>
</dbReference>
<gene>
    <name evidence="4" type="ORF">TGEB3V08_LOCUS6689</name>
</gene>
<keyword evidence="1" id="KW-0443">Lipid metabolism</keyword>
<keyword evidence="1" id="KW-0560">Oxidoreductase</keyword>
<dbReference type="PANTHER" id="PTHR11011">
    <property type="entry name" value="MALE STERILITY PROTEIN 2-RELATED"/>
    <property type="match status" value="1"/>
</dbReference>
<organism evidence="4">
    <name type="scientific">Timema genevievae</name>
    <name type="common">Walking stick</name>
    <dbReference type="NCBI Taxonomy" id="629358"/>
    <lineage>
        <taxon>Eukaryota</taxon>
        <taxon>Metazoa</taxon>
        <taxon>Ecdysozoa</taxon>
        <taxon>Arthropoda</taxon>
        <taxon>Hexapoda</taxon>
        <taxon>Insecta</taxon>
        <taxon>Pterygota</taxon>
        <taxon>Neoptera</taxon>
        <taxon>Polyneoptera</taxon>
        <taxon>Phasmatodea</taxon>
        <taxon>Timematodea</taxon>
        <taxon>Timematoidea</taxon>
        <taxon>Timematidae</taxon>
        <taxon>Timema</taxon>
    </lineage>
</organism>
<dbReference type="AlphaFoldDB" id="A0A7R9K2I7"/>
<comment type="similarity">
    <text evidence="1">Belongs to the fatty acyl-CoA reductase family.</text>
</comment>
<dbReference type="GO" id="GO:0080019">
    <property type="term" value="F:alcohol-forming very long-chain fatty acyl-CoA reductase activity"/>
    <property type="evidence" value="ECO:0007669"/>
    <property type="project" value="InterPro"/>
</dbReference>
<feature type="domain" description="Thioester reductase (TE)" evidence="3">
    <location>
        <begin position="6"/>
        <end position="95"/>
    </location>
</feature>
<evidence type="ECO:0000313" key="4">
    <source>
        <dbReference type="EMBL" id="CAD7597158.1"/>
    </source>
</evidence>
<dbReference type="Gene3D" id="3.40.50.720">
    <property type="entry name" value="NAD(P)-binding Rossmann-like Domain"/>
    <property type="match status" value="1"/>
</dbReference>
<sequence length="238" mass="25987">MGRPRIIDTWPNTYTFTKAIAESIIRKTADDLPIAIVRPSQVSPSFKEPVCGWIDNVYGPNGATVGAIAGLVRTGISHAETKLDIIPVDMVANCIIAAAFGATTSDFMANILGDSGDSSDKDPTWQPEKDEQRGKKTRLGKIYRVLPTEDTIEKTNLASNTDIDSSCKYIIGAVDEFLELPNYGLQADLTVESAAHATGQEFQANESSDVETAEPTTEPMPKKRKGVRKREEEKKKKV</sequence>
<dbReference type="EMBL" id="OE841800">
    <property type="protein sequence ID" value="CAD7597158.1"/>
    <property type="molecule type" value="Genomic_DNA"/>
</dbReference>